<keyword evidence="3" id="KW-1185">Reference proteome</keyword>
<dbReference type="NCBIfam" id="NF033847">
    <property type="entry name" value="MCP_Sipho"/>
    <property type="match status" value="1"/>
</dbReference>
<dbReference type="KEGG" id="vg:54992524"/>
<dbReference type="EMBL" id="MH183162">
    <property type="protein sequence ID" value="AWN07728.1"/>
    <property type="molecule type" value="Genomic_DNA"/>
</dbReference>
<organism evidence="2 3">
    <name type="scientific">Microbacterium phage Hendrix</name>
    <dbReference type="NCBI Taxonomy" id="2182341"/>
    <lineage>
        <taxon>Viruses</taxon>
        <taxon>Duplodnaviria</taxon>
        <taxon>Heunggongvirae</taxon>
        <taxon>Uroviricota</taxon>
        <taxon>Caudoviricetes</taxon>
        <taxon>Rogerhendrixvirus</taxon>
        <taxon>Rogerhendrixvirus hendrix</taxon>
    </lineage>
</organism>
<reference evidence="3" key="1">
    <citation type="submission" date="2018-04" db="EMBL/GenBank/DDBJ databases">
        <authorList>
            <person name="Go L.Y."/>
            <person name="Mitchell J.A."/>
        </authorList>
    </citation>
    <scope>NUCLEOTIDE SEQUENCE [LARGE SCALE GENOMIC DNA]</scope>
</reference>
<proteinExistence type="predicted"/>
<dbReference type="Proteomes" id="UP000247284">
    <property type="component" value="Segment"/>
</dbReference>
<feature type="compositionally biased region" description="Basic and acidic residues" evidence="1">
    <location>
        <begin position="129"/>
        <end position="147"/>
    </location>
</feature>
<accession>A0A2U8UU87</accession>
<protein>
    <submittedName>
        <fullName evidence="2">Major capsid hexamer protein</fullName>
    </submittedName>
</protein>
<dbReference type="GeneID" id="54992524"/>
<evidence type="ECO:0000313" key="3">
    <source>
        <dbReference type="Proteomes" id="UP000247284"/>
    </source>
</evidence>
<sequence>MAPTARRKAFRRSIISLATAYAEQAENEGTEDDLVIPEDLTALSVDELQTLAGRANDAFEAVYGDGTADLDDDQYTALSVLTVGIEALGVELDAREQLAAERRNKAAELAARVRGDEPSDTAADSEALAAKKDKDDEDEDKKKHSAEVEAGAPAAAAAEPAAVVASVATAERPAIRVNMANVRSRASRATAAAAPALKAGDGYNSAEEVSSIGDIMYSNSTGLGFESGASVDFDDLGRAIDKRLQSFNESAYAKANKNGRHLRDQHSLAVIKKPFSDDLIVRSNDLNHVEEVFNRAVDESRLPGGSLVASGGWCAPSEVIYDLIGEVESRDGLLSLPEIGVTRGGVSFTRGPDFADIFSEIVGFSYTEQNDIDGEYAVDANGVGTGEAGNKPCYKIECPPFVEYRLGIEGLCLSAGLLQQRGYPEVIARTIRGALVAHDHRVNGRMIAAMVAGSTAITMAANQVGTIAPILTAVELQVEHYRAVRRMSRNTTLEAVFPFWVRGAIRSDLSRRLGIDPDTGINVTDAQITDWFNSRGISPQFVYNWQDIAGTAATAFTQWPTSVQFLLYSAGTWVRGTSDIITIDTLYDSVLLGQNDYTALFTEEGVFTARRGQDSRVVTVPITADGATAAGVDIAHNGSLVPAV</sequence>
<evidence type="ECO:0000313" key="2">
    <source>
        <dbReference type="EMBL" id="AWN07728.1"/>
    </source>
</evidence>
<evidence type="ECO:0000256" key="1">
    <source>
        <dbReference type="SAM" id="MobiDB-lite"/>
    </source>
</evidence>
<dbReference type="RefSeq" id="YP_009801995.1">
    <property type="nucleotide sequence ID" value="NC_047977.1"/>
</dbReference>
<dbReference type="InterPro" id="IPR047790">
    <property type="entry name" value="MCP_Sipho"/>
</dbReference>
<name>A0A2U8UU87_9CAUD</name>
<gene>
    <name evidence="2" type="primary">57</name>
    <name evidence="2" type="ORF">PBI_HENDRIX_57</name>
</gene>
<feature type="region of interest" description="Disordered" evidence="1">
    <location>
        <begin position="110"/>
        <end position="155"/>
    </location>
</feature>